<dbReference type="Proteomes" id="UP000214746">
    <property type="component" value="Unassembled WGS sequence"/>
</dbReference>
<evidence type="ECO:0000313" key="3">
    <source>
        <dbReference type="Proteomes" id="UP000214746"/>
    </source>
</evidence>
<dbReference type="AlphaFoldDB" id="A0A2W1NHV1"/>
<keyword evidence="3" id="KW-1185">Reference proteome</keyword>
<name>A0A2W1NHV1_PAEXE</name>
<feature type="region of interest" description="Disordered" evidence="1">
    <location>
        <begin position="1"/>
        <end position="21"/>
    </location>
</feature>
<evidence type="ECO:0000256" key="1">
    <source>
        <dbReference type="SAM" id="MobiDB-lite"/>
    </source>
</evidence>
<protein>
    <submittedName>
        <fullName evidence="2">YfhD family protein</fullName>
    </submittedName>
</protein>
<gene>
    <name evidence="2" type="ORF">CBW46_002850</name>
</gene>
<feature type="compositionally biased region" description="Basic and acidic residues" evidence="1">
    <location>
        <begin position="12"/>
        <end position="21"/>
    </location>
</feature>
<proteinExistence type="predicted"/>
<accession>A0A2W1NHV1</accession>
<organism evidence="2 3">
    <name type="scientific">Paenibacillus xerothermodurans</name>
    <dbReference type="NCBI Taxonomy" id="1977292"/>
    <lineage>
        <taxon>Bacteria</taxon>
        <taxon>Bacillati</taxon>
        <taxon>Bacillota</taxon>
        <taxon>Bacilli</taxon>
        <taxon>Bacillales</taxon>
        <taxon>Paenibacillaceae</taxon>
        <taxon>Paenibacillus</taxon>
    </lineage>
</organism>
<feature type="compositionally biased region" description="Low complexity" evidence="1">
    <location>
        <begin position="1"/>
        <end position="11"/>
    </location>
</feature>
<sequence>MIMTNQQQPQPLRERLPIAKNEDVEYDSKFAGPDDVEAVERAHAADARQQRT</sequence>
<reference evidence="2" key="1">
    <citation type="submission" date="2018-06" db="EMBL/GenBank/DDBJ databases">
        <title>Paenibacillus xerothermodurans sp. nov. an extremely dry heat resistant spore forming bacterium isolated from the soil of Cape Canaveral, Florida.</title>
        <authorList>
            <person name="Seuylemezian A."/>
            <person name="Kaur N."/>
            <person name="Patil P."/>
            <person name="Patil P."/>
            <person name="Mayilraj S."/>
            <person name="Vaishampayan P."/>
        </authorList>
    </citation>
    <scope>NUCLEOTIDE SEQUENCE [LARGE SCALE GENOMIC DNA]</scope>
    <source>
        <strain evidence="2">ATCC 27380</strain>
    </source>
</reference>
<dbReference type="RefSeq" id="WP_111361053.1">
    <property type="nucleotide sequence ID" value="NZ_NHRJ02000001.1"/>
</dbReference>
<evidence type="ECO:0000313" key="2">
    <source>
        <dbReference type="EMBL" id="PZE22721.1"/>
    </source>
</evidence>
<dbReference type="OrthoDB" id="2658905at2"/>
<dbReference type="EMBL" id="NHRJ02000001">
    <property type="protein sequence ID" value="PZE22721.1"/>
    <property type="molecule type" value="Genomic_DNA"/>
</dbReference>
<comment type="caution">
    <text evidence="2">The sequence shown here is derived from an EMBL/GenBank/DDBJ whole genome shotgun (WGS) entry which is preliminary data.</text>
</comment>